<dbReference type="PANTHER" id="PTHR30203:SF32">
    <property type="entry name" value="CATION EFFLUX SYSTEM PROTEIN CUSC"/>
    <property type="match status" value="1"/>
</dbReference>
<keyword evidence="2" id="KW-0564">Palmitate</keyword>
<keyword evidence="2" id="KW-0732">Signal</keyword>
<dbReference type="PROSITE" id="PS51257">
    <property type="entry name" value="PROKAR_LIPOPROTEIN"/>
    <property type="match status" value="1"/>
</dbReference>
<keyword evidence="6" id="KW-1185">Reference proteome</keyword>
<dbReference type="NCBIfam" id="TIGR01845">
    <property type="entry name" value="outer_NodT"/>
    <property type="match status" value="1"/>
</dbReference>
<feature type="signal peptide" evidence="2">
    <location>
        <begin position="1"/>
        <end position="21"/>
    </location>
</feature>
<keyword evidence="3" id="KW-0175">Coiled coil</keyword>
<feature type="coiled-coil region" evidence="3">
    <location>
        <begin position="437"/>
        <end position="464"/>
    </location>
</feature>
<dbReference type="Gene3D" id="2.20.200.10">
    <property type="entry name" value="Outer membrane efflux proteins (OEP)"/>
    <property type="match status" value="1"/>
</dbReference>
<dbReference type="Pfam" id="PF02321">
    <property type="entry name" value="OEP"/>
    <property type="match status" value="2"/>
</dbReference>
<feature type="chain" id="PRO_5044971038" evidence="2">
    <location>
        <begin position="22"/>
        <end position="468"/>
    </location>
</feature>
<dbReference type="InterPro" id="IPR010131">
    <property type="entry name" value="MdtP/NodT-like"/>
</dbReference>
<comment type="caution">
    <text evidence="5">The sequence shown here is derived from an EMBL/GenBank/DDBJ whole genome shotgun (WGS) entry which is preliminary data.</text>
</comment>
<gene>
    <name evidence="5" type="ORF">M0L44_17360</name>
</gene>
<dbReference type="Gene3D" id="1.20.1600.10">
    <property type="entry name" value="Outer membrane efflux proteins (OEP)"/>
    <property type="match status" value="1"/>
</dbReference>
<dbReference type="Proteomes" id="UP001204851">
    <property type="component" value="Unassembled WGS sequence"/>
</dbReference>
<name>A0ABT1BQG0_9BURK</name>
<organism evidence="5 6">
    <name type="scientific">Ideonella oryzae</name>
    <dbReference type="NCBI Taxonomy" id="2937441"/>
    <lineage>
        <taxon>Bacteria</taxon>
        <taxon>Pseudomonadati</taxon>
        <taxon>Pseudomonadota</taxon>
        <taxon>Betaproteobacteria</taxon>
        <taxon>Burkholderiales</taxon>
        <taxon>Sphaerotilaceae</taxon>
        <taxon>Ideonella</taxon>
    </lineage>
</organism>
<accession>A0ABT1BQG0</accession>
<evidence type="ECO:0000256" key="3">
    <source>
        <dbReference type="SAM" id="Coils"/>
    </source>
</evidence>
<keyword evidence="2" id="KW-0472">Membrane</keyword>
<dbReference type="InterPro" id="IPR003423">
    <property type="entry name" value="OMP_efflux"/>
</dbReference>
<dbReference type="EMBL" id="JAMXMC010000010">
    <property type="protein sequence ID" value="MCO5978467.1"/>
    <property type="molecule type" value="Genomic_DNA"/>
</dbReference>
<proteinExistence type="inferred from homology"/>
<evidence type="ECO:0000313" key="5">
    <source>
        <dbReference type="EMBL" id="MCO5978467.1"/>
    </source>
</evidence>
<evidence type="ECO:0000256" key="1">
    <source>
        <dbReference type="ARBA" id="ARBA00007613"/>
    </source>
</evidence>
<comment type="similarity">
    <text evidence="1 2">Belongs to the outer membrane factor (OMF) (TC 1.B.17) family.</text>
</comment>
<feature type="region of interest" description="Disordered" evidence="4">
    <location>
        <begin position="33"/>
        <end position="55"/>
    </location>
</feature>
<keyword evidence="2" id="KW-0812">Transmembrane</keyword>
<evidence type="ECO:0000256" key="4">
    <source>
        <dbReference type="SAM" id="MobiDB-lite"/>
    </source>
</evidence>
<evidence type="ECO:0000256" key="2">
    <source>
        <dbReference type="RuleBase" id="RU362097"/>
    </source>
</evidence>
<dbReference type="RefSeq" id="WP_252771073.1">
    <property type="nucleotide sequence ID" value="NZ_JAMXMC010000010.1"/>
</dbReference>
<protein>
    <submittedName>
        <fullName evidence="5">Efflux transporter outer membrane subunit</fullName>
    </submittedName>
</protein>
<keyword evidence="2" id="KW-0449">Lipoprotein</keyword>
<reference evidence="5 6" key="1">
    <citation type="submission" date="2022-06" db="EMBL/GenBank/DDBJ databases">
        <title>Ideonella sp. NS12-5 Genome sequencing and assembly.</title>
        <authorList>
            <person name="Jung Y."/>
        </authorList>
    </citation>
    <scope>NUCLEOTIDE SEQUENCE [LARGE SCALE GENOMIC DNA]</scope>
    <source>
        <strain evidence="5 6">NS12-5</strain>
    </source>
</reference>
<evidence type="ECO:0000313" key="6">
    <source>
        <dbReference type="Proteomes" id="UP001204851"/>
    </source>
</evidence>
<comment type="subcellular location">
    <subcellularLocation>
        <location evidence="2">Cell membrane</location>
        <topology evidence="2">Lipid-anchor</topology>
    </subcellularLocation>
</comment>
<dbReference type="PANTHER" id="PTHR30203">
    <property type="entry name" value="OUTER MEMBRANE CATION EFFLUX PROTEIN"/>
    <property type="match status" value="1"/>
</dbReference>
<dbReference type="SUPFAM" id="SSF56954">
    <property type="entry name" value="Outer membrane efflux proteins (OEP)"/>
    <property type="match status" value="1"/>
</dbReference>
<sequence>MAARSRFLPLQALTLAALALAASGCALTRTPYSAPQPAVPTQWDTPAPPGAPATAATDHWWTRFEDPTLSALVDEALRRNADMAVAALSVKQAQLAAELADNDRWPVPSASLSSQSQRAINHTGTRSQTHGASLGASWEVDLWQRLAALSDAAQWEAQATAQDRQATALSIAGTVALDYWQLAYLNQRVASAQASLDHAQRTRDLVQAQYEAGAVSGLERQQAEQTVLSQQASLSALAEQRSQARHALVLLFDHAPSADALAALLPQEPQALPERPLPPVAAGVPAEVLGRRPDLRAAELRLRETLASNDAAAAAYYPTLSLTGTLGSSSNALSQLLSNPVGTLGAGLTLPFLRVREMHLSKAKNQAAYESAVIGYRQTLYNALADVQNALSNREALAHQGEWLAGSLAAARQVEAMTEVRYRHGAVALKDWLDAQESRRTAEVALAENQLARLQNQVTLYQALGGGV</sequence>
<keyword evidence="2" id="KW-1134">Transmembrane beta strand</keyword>